<keyword evidence="2" id="KW-1185">Reference proteome</keyword>
<reference evidence="1" key="2">
    <citation type="submission" date="2020-11" db="EMBL/GenBank/DDBJ databases">
        <authorList>
            <person name="McCartney M.A."/>
            <person name="Auch B."/>
            <person name="Kono T."/>
            <person name="Mallez S."/>
            <person name="Becker A."/>
            <person name="Gohl D.M."/>
            <person name="Silverstein K.A.T."/>
            <person name="Koren S."/>
            <person name="Bechman K.B."/>
            <person name="Herman A."/>
            <person name="Abrahante J.E."/>
            <person name="Garbe J."/>
        </authorList>
    </citation>
    <scope>NUCLEOTIDE SEQUENCE</scope>
    <source>
        <strain evidence="1">Duluth1</strain>
        <tissue evidence="1">Whole animal</tissue>
    </source>
</reference>
<gene>
    <name evidence="1" type="ORF">DPMN_049666</name>
</gene>
<sequence>MSSGLCMETYVFGSMYGDLCLGALYGDLCLGAIYGDLCLGAMYRDLCPRDYVWRRMTSRLCMETCVSEHFVMTPSLCDSLP</sequence>
<comment type="caution">
    <text evidence="1">The sequence shown here is derived from an EMBL/GenBank/DDBJ whole genome shotgun (WGS) entry which is preliminary data.</text>
</comment>
<proteinExistence type="predicted"/>
<dbReference type="Proteomes" id="UP000828390">
    <property type="component" value="Unassembled WGS sequence"/>
</dbReference>
<name>A0A9D4CER7_DREPO</name>
<evidence type="ECO:0000313" key="2">
    <source>
        <dbReference type="Proteomes" id="UP000828390"/>
    </source>
</evidence>
<accession>A0A9D4CER7</accession>
<organism evidence="1 2">
    <name type="scientific">Dreissena polymorpha</name>
    <name type="common">Zebra mussel</name>
    <name type="synonym">Mytilus polymorpha</name>
    <dbReference type="NCBI Taxonomy" id="45954"/>
    <lineage>
        <taxon>Eukaryota</taxon>
        <taxon>Metazoa</taxon>
        <taxon>Spiralia</taxon>
        <taxon>Lophotrochozoa</taxon>
        <taxon>Mollusca</taxon>
        <taxon>Bivalvia</taxon>
        <taxon>Autobranchia</taxon>
        <taxon>Heteroconchia</taxon>
        <taxon>Euheterodonta</taxon>
        <taxon>Imparidentia</taxon>
        <taxon>Neoheterodontei</taxon>
        <taxon>Myida</taxon>
        <taxon>Dreissenoidea</taxon>
        <taxon>Dreissenidae</taxon>
        <taxon>Dreissena</taxon>
    </lineage>
</organism>
<dbReference type="AlphaFoldDB" id="A0A9D4CER7"/>
<evidence type="ECO:0000313" key="1">
    <source>
        <dbReference type="EMBL" id="KAH3723870.1"/>
    </source>
</evidence>
<protein>
    <submittedName>
        <fullName evidence="1">Uncharacterized protein</fullName>
    </submittedName>
</protein>
<reference evidence="1" key="1">
    <citation type="journal article" date="2019" name="bioRxiv">
        <title>The Genome of the Zebra Mussel, Dreissena polymorpha: A Resource for Invasive Species Research.</title>
        <authorList>
            <person name="McCartney M.A."/>
            <person name="Auch B."/>
            <person name="Kono T."/>
            <person name="Mallez S."/>
            <person name="Zhang Y."/>
            <person name="Obille A."/>
            <person name="Becker A."/>
            <person name="Abrahante J.E."/>
            <person name="Garbe J."/>
            <person name="Badalamenti J.P."/>
            <person name="Herman A."/>
            <person name="Mangelson H."/>
            <person name="Liachko I."/>
            <person name="Sullivan S."/>
            <person name="Sone E.D."/>
            <person name="Koren S."/>
            <person name="Silverstein K.A.T."/>
            <person name="Beckman K.B."/>
            <person name="Gohl D.M."/>
        </authorList>
    </citation>
    <scope>NUCLEOTIDE SEQUENCE</scope>
    <source>
        <strain evidence="1">Duluth1</strain>
        <tissue evidence="1">Whole animal</tissue>
    </source>
</reference>
<dbReference type="EMBL" id="JAIWYP010000012">
    <property type="protein sequence ID" value="KAH3723870.1"/>
    <property type="molecule type" value="Genomic_DNA"/>
</dbReference>